<sequence>MCPINDDSSNKQSTAREIELMTRRSKNPITFKQNDIAALSQIRDTDSRNPKEKMIQIDPTTMTL</sequence>
<evidence type="ECO:0000313" key="1">
    <source>
        <dbReference type="Proteomes" id="UP000046392"/>
    </source>
</evidence>
<proteinExistence type="predicted"/>
<dbReference type="Proteomes" id="UP000046392">
    <property type="component" value="Unplaced"/>
</dbReference>
<organism evidence="1 2">
    <name type="scientific">Strongyloides papillosus</name>
    <name type="common">Intestinal threadworm</name>
    <dbReference type="NCBI Taxonomy" id="174720"/>
    <lineage>
        <taxon>Eukaryota</taxon>
        <taxon>Metazoa</taxon>
        <taxon>Ecdysozoa</taxon>
        <taxon>Nematoda</taxon>
        <taxon>Chromadorea</taxon>
        <taxon>Rhabditida</taxon>
        <taxon>Tylenchina</taxon>
        <taxon>Panagrolaimomorpha</taxon>
        <taxon>Strongyloidoidea</taxon>
        <taxon>Strongyloididae</taxon>
        <taxon>Strongyloides</taxon>
    </lineage>
</organism>
<name>A0A0N5C052_STREA</name>
<dbReference type="AlphaFoldDB" id="A0A0N5C052"/>
<evidence type="ECO:0000313" key="2">
    <source>
        <dbReference type="WBParaSite" id="SPAL_0001138350.1"/>
    </source>
</evidence>
<reference evidence="2" key="1">
    <citation type="submission" date="2017-02" db="UniProtKB">
        <authorList>
            <consortium name="WormBaseParasite"/>
        </authorList>
    </citation>
    <scope>IDENTIFICATION</scope>
</reference>
<accession>A0A0N5C052</accession>
<keyword evidence="1" id="KW-1185">Reference proteome</keyword>
<dbReference type="WBParaSite" id="SPAL_0001138350.1">
    <property type="protein sequence ID" value="SPAL_0001138350.1"/>
    <property type="gene ID" value="SPAL_0001138350"/>
</dbReference>
<protein>
    <submittedName>
        <fullName evidence="2">Uncharacterized protein</fullName>
    </submittedName>
</protein>